<evidence type="ECO:0000256" key="1">
    <source>
        <dbReference type="SAM" id="Phobius"/>
    </source>
</evidence>
<organism evidence="2 3">
    <name type="scientific">Corynebacterium occultum</name>
    <dbReference type="NCBI Taxonomy" id="2675219"/>
    <lineage>
        <taxon>Bacteria</taxon>
        <taxon>Bacillati</taxon>
        <taxon>Actinomycetota</taxon>
        <taxon>Actinomycetes</taxon>
        <taxon>Mycobacteriales</taxon>
        <taxon>Corynebacteriaceae</taxon>
        <taxon>Corynebacterium</taxon>
    </lineage>
</organism>
<dbReference type="Pfam" id="PF04020">
    <property type="entry name" value="Phage_holin_4_2"/>
    <property type="match status" value="1"/>
</dbReference>
<keyword evidence="1" id="KW-1133">Transmembrane helix</keyword>
<dbReference type="Proteomes" id="UP000424462">
    <property type="component" value="Chromosome"/>
</dbReference>
<dbReference type="EMBL" id="CP046455">
    <property type="protein sequence ID" value="QGU06211.1"/>
    <property type="molecule type" value="Genomic_DNA"/>
</dbReference>
<proteinExistence type="predicted"/>
<reference evidence="2 3" key="1">
    <citation type="submission" date="2019-11" db="EMBL/GenBank/DDBJ databases">
        <title>Complete genome sequence of Corynebacterium kalinowskii 1959, a novel Corynebacterium species isolated from soil of a small paddock in Vilsendorf, Germany.</title>
        <authorList>
            <person name="Schaffert L."/>
            <person name="Ruwe M."/>
            <person name="Milse J."/>
            <person name="Hanuschka K."/>
            <person name="Ortseifen V."/>
            <person name="Droste J."/>
            <person name="Brandt D."/>
            <person name="Schlueter L."/>
            <person name="Kutter Y."/>
            <person name="Vinke S."/>
            <person name="Viehoefer P."/>
            <person name="Jacob L."/>
            <person name="Luebke N.-C."/>
            <person name="Schulte-Berndt E."/>
            <person name="Hain C."/>
            <person name="Linder M."/>
            <person name="Schmidt P."/>
            <person name="Wollenschlaeger L."/>
            <person name="Luttermann T."/>
            <person name="Thieme E."/>
            <person name="Hassa J."/>
            <person name="Haak M."/>
            <person name="Wittchen M."/>
            <person name="Mentz A."/>
            <person name="Persicke M."/>
            <person name="Busche T."/>
            <person name="Ruckert C."/>
        </authorList>
    </citation>
    <scope>NUCLEOTIDE SEQUENCE [LARGE SCALE GENOMIC DNA]</scope>
    <source>
        <strain evidence="2 3">2039</strain>
    </source>
</reference>
<dbReference type="InterPro" id="IPR007165">
    <property type="entry name" value="Phage_holin_4_2"/>
</dbReference>
<feature type="transmembrane region" description="Helical" evidence="1">
    <location>
        <begin position="71"/>
        <end position="94"/>
    </location>
</feature>
<name>A0A6B8W143_9CORY</name>
<keyword evidence="1" id="KW-0812">Transmembrane</keyword>
<feature type="transmembrane region" description="Helical" evidence="1">
    <location>
        <begin position="12"/>
        <end position="32"/>
    </location>
</feature>
<dbReference type="PANTHER" id="PTHR37309">
    <property type="entry name" value="SLR0284 PROTEIN"/>
    <property type="match status" value="1"/>
</dbReference>
<sequence>MLTGLWNLLVRSVGTAIALWVVTLFVEGVTIATPDTILAGDGSYDRQLVFLAVAAVIVLLNMLVKPVLNLIGLPITIITLGLFALVINAVIFLLAEWISQQLGLGLSIDTFMDAFWGAVIMALVNWLLGPLSGMLSSKRR</sequence>
<feature type="transmembrane region" description="Helical" evidence="1">
    <location>
        <begin position="114"/>
        <end position="135"/>
    </location>
</feature>
<accession>A0A6B8W143</accession>
<dbReference type="AlphaFoldDB" id="A0A6B8W143"/>
<protein>
    <recommendedName>
        <fullName evidence="4">Phage holin family protein</fullName>
    </recommendedName>
</protein>
<dbReference type="RefSeq" id="WP_156229799.1">
    <property type="nucleotide sequence ID" value="NZ_CP046455.1"/>
</dbReference>
<evidence type="ECO:0000313" key="3">
    <source>
        <dbReference type="Proteomes" id="UP000424462"/>
    </source>
</evidence>
<dbReference type="KEGG" id="cok:COCCU_01220"/>
<evidence type="ECO:0008006" key="4">
    <source>
        <dbReference type="Google" id="ProtNLM"/>
    </source>
</evidence>
<gene>
    <name evidence="2" type="ORF">COCCU_01220</name>
</gene>
<keyword evidence="1" id="KW-0472">Membrane</keyword>
<dbReference type="PANTHER" id="PTHR37309:SF1">
    <property type="entry name" value="SLR0284 PROTEIN"/>
    <property type="match status" value="1"/>
</dbReference>
<keyword evidence="3" id="KW-1185">Reference proteome</keyword>
<evidence type="ECO:0000313" key="2">
    <source>
        <dbReference type="EMBL" id="QGU06211.1"/>
    </source>
</evidence>
<feature type="transmembrane region" description="Helical" evidence="1">
    <location>
        <begin position="44"/>
        <end position="64"/>
    </location>
</feature>